<organism evidence="1 2">
    <name type="scientific">Morchella conica CCBAS932</name>
    <dbReference type="NCBI Taxonomy" id="1392247"/>
    <lineage>
        <taxon>Eukaryota</taxon>
        <taxon>Fungi</taxon>
        <taxon>Dikarya</taxon>
        <taxon>Ascomycota</taxon>
        <taxon>Pezizomycotina</taxon>
        <taxon>Pezizomycetes</taxon>
        <taxon>Pezizales</taxon>
        <taxon>Morchellaceae</taxon>
        <taxon>Morchella</taxon>
    </lineage>
</organism>
<dbReference type="Proteomes" id="UP000277580">
    <property type="component" value="Unassembled WGS sequence"/>
</dbReference>
<dbReference type="InParanoid" id="A0A3N4KN49"/>
<dbReference type="EMBL" id="ML119131">
    <property type="protein sequence ID" value="RPB12014.1"/>
    <property type="molecule type" value="Genomic_DNA"/>
</dbReference>
<proteinExistence type="predicted"/>
<dbReference type="AlphaFoldDB" id="A0A3N4KN49"/>
<gene>
    <name evidence="1" type="ORF">P167DRAFT_545805</name>
</gene>
<name>A0A3N4KN49_9PEZI</name>
<dbReference type="OrthoDB" id="5354135at2759"/>
<reference evidence="1 2" key="1">
    <citation type="journal article" date="2018" name="Nat. Ecol. Evol.">
        <title>Pezizomycetes genomes reveal the molecular basis of ectomycorrhizal truffle lifestyle.</title>
        <authorList>
            <person name="Murat C."/>
            <person name="Payen T."/>
            <person name="Noel B."/>
            <person name="Kuo A."/>
            <person name="Morin E."/>
            <person name="Chen J."/>
            <person name="Kohler A."/>
            <person name="Krizsan K."/>
            <person name="Balestrini R."/>
            <person name="Da Silva C."/>
            <person name="Montanini B."/>
            <person name="Hainaut M."/>
            <person name="Levati E."/>
            <person name="Barry K.W."/>
            <person name="Belfiori B."/>
            <person name="Cichocki N."/>
            <person name="Clum A."/>
            <person name="Dockter R.B."/>
            <person name="Fauchery L."/>
            <person name="Guy J."/>
            <person name="Iotti M."/>
            <person name="Le Tacon F."/>
            <person name="Lindquist E.A."/>
            <person name="Lipzen A."/>
            <person name="Malagnac F."/>
            <person name="Mello A."/>
            <person name="Molinier V."/>
            <person name="Miyauchi S."/>
            <person name="Poulain J."/>
            <person name="Riccioni C."/>
            <person name="Rubini A."/>
            <person name="Sitrit Y."/>
            <person name="Splivallo R."/>
            <person name="Traeger S."/>
            <person name="Wang M."/>
            <person name="Zifcakova L."/>
            <person name="Wipf D."/>
            <person name="Zambonelli A."/>
            <person name="Paolocci F."/>
            <person name="Nowrousian M."/>
            <person name="Ottonello S."/>
            <person name="Baldrian P."/>
            <person name="Spatafora J.W."/>
            <person name="Henrissat B."/>
            <person name="Nagy L.G."/>
            <person name="Aury J.M."/>
            <person name="Wincker P."/>
            <person name="Grigoriev I.V."/>
            <person name="Bonfante P."/>
            <person name="Martin F.M."/>
        </authorList>
    </citation>
    <scope>NUCLEOTIDE SEQUENCE [LARGE SCALE GENOMIC DNA]</scope>
    <source>
        <strain evidence="1 2">CCBAS932</strain>
    </source>
</reference>
<accession>A0A3N4KN49</accession>
<keyword evidence="2" id="KW-1185">Reference proteome</keyword>
<evidence type="ECO:0000313" key="1">
    <source>
        <dbReference type="EMBL" id="RPB12014.1"/>
    </source>
</evidence>
<evidence type="ECO:0000313" key="2">
    <source>
        <dbReference type="Proteomes" id="UP000277580"/>
    </source>
</evidence>
<protein>
    <submittedName>
        <fullName evidence="1">Uncharacterized protein</fullName>
    </submittedName>
</protein>
<sequence length="505" mass="57813">MAELMESVTSSYVKLSIASPISILPRELLYIILSHCHQTHDVVREKFSSSDGESYLSIDHASGSRNLGRVCRLWKNAVDAGMVPARPFHEIQLSDQQFFRLLSEDCSCKYMMAPDQVDRLELPVLLSYQTLTIVCRQIDDPTPPDAMTILNPLATPKKLNIVITDGRTVDIRGIFQHFKTPYITLIESLHLEYLASRRRVDPDNDISIIVWDGRITLTSSSEFVPSLKIPIAMGRVDLTINHWTDDATIVDIPWIFGQLCRHARPLVMGFHLLKAQDSPFTDKWCQQRPSYSIDNTFLREIYLTGISSDGFLRLLQCASMEIWCVQKLQIKFLPTHDRQLCYWDYRIFDKTTWPFRVGDTERDPWSDYGDLLTFPRLSLRRRLGGRIQEVEKRQMQAPCQIALTEEMDAGDGWPWRVTPGEEDADADVDVFTDVERFVGRSLRWSSLIVVEIDGEVSDDEKDEFLRLRVLQEEPVLEVVGPAAAAVGGSAGAMVEYMPLHWWTEL</sequence>